<protein>
    <submittedName>
        <fullName evidence="4">TetR/AcrR family transcriptional regulator</fullName>
    </submittedName>
</protein>
<dbReference type="Pfam" id="PF00440">
    <property type="entry name" value="TetR_N"/>
    <property type="match status" value="1"/>
</dbReference>
<name>A0ABT6ZL50_9ACTN</name>
<evidence type="ECO:0000259" key="3">
    <source>
        <dbReference type="PROSITE" id="PS50977"/>
    </source>
</evidence>
<dbReference type="SUPFAM" id="SSF48498">
    <property type="entry name" value="Tetracyclin repressor-like, C-terminal domain"/>
    <property type="match status" value="1"/>
</dbReference>
<accession>A0ABT6ZL50</accession>
<dbReference type="EMBL" id="JASJEX010000003">
    <property type="protein sequence ID" value="MDJ1129768.1"/>
    <property type="molecule type" value="Genomic_DNA"/>
</dbReference>
<keyword evidence="5" id="KW-1185">Reference proteome</keyword>
<evidence type="ECO:0000256" key="2">
    <source>
        <dbReference type="PROSITE-ProRule" id="PRU00335"/>
    </source>
</evidence>
<dbReference type="InterPro" id="IPR009057">
    <property type="entry name" value="Homeodomain-like_sf"/>
</dbReference>
<evidence type="ECO:0000313" key="5">
    <source>
        <dbReference type="Proteomes" id="UP001431693"/>
    </source>
</evidence>
<proteinExistence type="predicted"/>
<feature type="domain" description="HTH tetR-type" evidence="3">
    <location>
        <begin position="6"/>
        <end position="66"/>
    </location>
</feature>
<evidence type="ECO:0000256" key="1">
    <source>
        <dbReference type="ARBA" id="ARBA00023125"/>
    </source>
</evidence>
<dbReference type="Gene3D" id="1.10.357.10">
    <property type="entry name" value="Tetracycline Repressor, domain 2"/>
    <property type="match status" value="1"/>
</dbReference>
<organism evidence="4 5">
    <name type="scientific">Kribbibacterium absianum</name>
    <dbReference type="NCBI Taxonomy" id="3044210"/>
    <lineage>
        <taxon>Bacteria</taxon>
        <taxon>Bacillati</taxon>
        <taxon>Actinomycetota</taxon>
        <taxon>Coriobacteriia</taxon>
        <taxon>Coriobacteriales</taxon>
        <taxon>Kribbibacteriaceae</taxon>
        <taxon>Kribbibacterium</taxon>
    </lineage>
</organism>
<dbReference type="SUPFAM" id="SSF46689">
    <property type="entry name" value="Homeodomain-like"/>
    <property type="match status" value="1"/>
</dbReference>
<gene>
    <name evidence="4" type="ORF">QJ043_06725</name>
</gene>
<dbReference type="PROSITE" id="PS50977">
    <property type="entry name" value="HTH_TETR_2"/>
    <property type="match status" value="1"/>
</dbReference>
<feature type="DNA-binding region" description="H-T-H motif" evidence="2">
    <location>
        <begin position="29"/>
        <end position="48"/>
    </location>
</feature>
<comment type="caution">
    <text evidence="4">The sequence shown here is derived from an EMBL/GenBank/DDBJ whole genome shotgun (WGS) entry which is preliminary data.</text>
</comment>
<dbReference type="RefSeq" id="WP_283712888.1">
    <property type="nucleotide sequence ID" value="NZ_JASJEW010000002.1"/>
</dbReference>
<dbReference type="InterPro" id="IPR036271">
    <property type="entry name" value="Tet_transcr_reg_TetR-rel_C_sf"/>
</dbReference>
<evidence type="ECO:0000313" key="4">
    <source>
        <dbReference type="EMBL" id="MDJ1129768.1"/>
    </source>
</evidence>
<keyword evidence="1 2" id="KW-0238">DNA-binding</keyword>
<reference evidence="4" key="1">
    <citation type="submission" date="2023-05" db="EMBL/GenBank/DDBJ databases">
        <title>[olsenella] sp. nov., isolated from a pig farm feces dump.</title>
        <authorList>
            <person name="Chang Y.-H."/>
        </authorList>
    </citation>
    <scope>NUCLEOTIDE SEQUENCE</scope>
    <source>
        <strain evidence="4">YH-ols2217</strain>
    </source>
</reference>
<dbReference type="InterPro" id="IPR001647">
    <property type="entry name" value="HTH_TetR"/>
</dbReference>
<dbReference type="Proteomes" id="UP001431693">
    <property type="component" value="Unassembled WGS sequence"/>
</dbReference>
<sequence length="222" mass="24774">MARKRIIDRDMAVTAAIEMADTEGILALSLRALGERLGVTQAAFYRHLRDKDALIDAMCDAVWEEVSETARREVAEHPAPDWRSYAHMVALSLWDTLQRHPGMVSAMATRLFSTPRQYQLMAESMSWPGVPTPITQDALDLLAAEFAYTLGCAAAVLTFEADGRERLLSMDRALAEMVESPQLAETFSSWAHERGPGNGFQLSRGLQTLSESWPFENDDHCE</sequence>